<comment type="function">
    <text evidence="2">Probably acts as a heme chaperone, transferring heme to an unknown acceptor. Binds one molecule of heme per monomer, possibly covalently. Binds 1 [4Fe-4S] cluster. The cluster is coordinated with 3 cysteines and an exchangeable S-adenosyl-L-methionine.</text>
</comment>
<dbReference type="OrthoDB" id="9808022at2"/>
<protein>
    <recommendedName>
        <fullName evidence="2">Heme chaperone HemW</fullName>
    </recommendedName>
</protein>
<dbReference type="RefSeq" id="WP_089366790.1">
    <property type="nucleotide sequence ID" value="NZ_CP023864.1"/>
</dbReference>
<dbReference type="GO" id="GO:0005737">
    <property type="term" value="C:cytoplasm"/>
    <property type="evidence" value="ECO:0007669"/>
    <property type="project" value="UniProtKB-SubCell"/>
</dbReference>
<keyword evidence="2" id="KW-0949">S-adenosyl-L-methionine</keyword>
<keyword evidence="2" id="KW-0004">4Fe-4S</keyword>
<dbReference type="SFLD" id="SFLDG01082">
    <property type="entry name" value="B12-binding_domain_containing"/>
    <property type="match status" value="1"/>
</dbReference>
<dbReference type="InterPro" id="IPR058240">
    <property type="entry name" value="rSAM_sf"/>
</dbReference>
<keyword evidence="2" id="KW-0411">Iron-sulfur</keyword>
<dbReference type="GO" id="GO:0006779">
    <property type="term" value="P:porphyrin-containing compound biosynthetic process"/>
    <property type="evidence" value="ECO:0007669"/>
    <property type="project" value="InterPro"/>
</dbReference>
<dbReference type="PROSITE" id="PS51918">
    <property type="entry name" value="RADICAL_SAM"/>
    <property type="match status" value="1"/>
</dbReference>
<dbReference type="InterPro" id="IPR007197">
    <property type="entry name" value="rSAM"/>
</dbReference>
<keyword evidence="2" id="KW-0408">Iron</keyword>
<dbReference type="SFLD" id="SFLDF00562">
    <property type="entry name" value="HemN-like__clustered_with_heat"/>
    <property type="match status" value="1"/>
</dbReference>
<keyword evidence="2" id="KW-0479">Metal-binding</keyword>
<keyword evidence="2" id="KW-0963">Cytoplasm</keyword>
<dbReference type="AlphaFoldDB" id="A0A2N9QS31"/>
<dbReference type="CDD" id="cd01335">
    <property type="entry name" value="Radical_SAM"/>
    <property type="match status" value="1"/>
</dbReference>
<dbReference type="NCBIfam" id="TIGR00539">
    <property type="entry name" value="hemN_rel"/>
    <property type="match status" value="1"/>
</dbReference>
<dbReference type="KEGG" id="pje:CRM71_14890"/>
<dbReference type="Proteomes" id="UP000198427">
    <property type="component" value="Unassembled WGS sequence"/>
</dbReference>
<dbReference type="GO" id="GO:0004109">
    <property type="term" value="F:coproporphyrinogen oxidase activity"/>
    <property type="evidence" value="ECO:0007669"/>
    <property type="project" value="InterPro"/>
</dbReference>
<sequence length="408" mass="46919">MLGLYIHIPFCASRCIYCGFYSTVPAKKKDERRSVEEQYVDAICHEMELRAEKDDAMSGGITTALTSIYLGGGTPSQLSFKSLQKIFQTIDKVYHIGLEWDTESNRCITTTPIEVTMECNPDDVTKEFALSLRSLPINRISMGAQTFSDERLRFLRRRHTADEVETAVKRLRDVNIKNISVDLMFGFPNETLEEWEEDIERLLALDVEHISAYSLMYEEGTPLYRLLQAGKVKDMDDELYRQMYDRLIDRLSEAGYEQYEISNFAKLNTHHSIHKVHSPYRSQHNSSYWHNVPYIGIGAAAHSYSNGKRSWNIADTKAYIAALQENRRPCEEEEIDADTHYNDMIMTALRTCEGINLSSLSAEYRTYLMRLATPLLQQGLLKEDNGHLHLTRNGIYVSDSIMSDLMKV</sequence>
<keyword evidence="2" id="KW-0143">Chaperone</keyword>
<gene>
    <name evidence="3" type="ORF">SAMN06265364_12632</name>
</gene>
<organism evidence="3 4">
    <name type="scientific">Prevotella jejuni</name>
    <dbReference type="NCBI Taxonomy" id="1177574"/>
    <lineage>
        <taxon>Bacteria</taxon>
        <taxon>Pseudomonadati</taxon>
        <taxon>Bacteroidota</taxon>
        <taxon>Bacteroidia</taxon>
        <taxon>Bacteroidales</taxon>
        <taxon>Prevotellaceae</taxon>
        <taxon>Prevotella</taxon>
    </lineage>
</organism>
<dbReference type="Pfam" id="PF06969">
    <property type="entry name" value="HemN_C"/>
    <property type="match status" value="1"/>
</dbReference>
<comment type="subcellular location">
    <subcellularLocation>
        <location evidence="2">Cytoplasm</location>
    </subcellularLocation>
</comment>
<dbReference type="SMART" id="SM00729">
    <property type="entry name" value="Elp3"/>
    <property type="match status" value="1"/>
</dbReference>
<dbReference type="EMBL" id="FZNZ01000026">
    <property type="protein sequence ID" value="SNR99649.1"/>
    <property type="molecule type" value="Genomic_DNA"/>
</dbReference>
<dbReference type="SUPFAM" id="SSF102114">
    <property type="entry name" value="Radical SAM enzymes"/>
    <property type="match status" value="1"/>
</dbReference>
<dbReference type="InterPro" id="IPR010723">
    <property type="entry name" value="HemN_C"/>
</dbReference>
<evidence type="ECO:0000313" key="3">
    <source>
        <dbReference type="EMBL" id="SNR99649.1"/>
    </source>
</evidence>
<dbReference type="Pfam" id="PF04055">
    <property type="entry name" value="Radical_SAM"/>
    <property type="match status" value="1"/>
</dbReference>
<keyword evidence="2" id="KW-0349">Heme</keyword>
<dbReference type="GO" id="GO:0046872">
    <property type="term" value="F:metal ion binding"/>
    <property type="evidence" value="ECO:0007669"/>
    <property type="project" value="UniProtKB-UniRule"/>
</dbReference>
<comment type="similarity">
    <text evidence="1">Belongs to the anaerobic coproporphyrinogen-III oxidase family. HemW subfamily.</text>
</comment>
<dbReference type="InterPro" id="IPR034505">
    <property type="entry name" value="Coproporphyrinogen-III_oxidase"/>
</dbReference>
<keyword evidence="4" id="KW-1185">Reference proteome</keyword>
<dbReference type="PANTHER" id="PTHR13932:SF5">
    <property type="entry name" value="RADICAL S-ADENOSYL METHIONINE DOMAIN-CONTAINING PROTEIN 1, MITOCHONDRIAL"/>
    <property type="match status" value="1"/>
</dbReference>
<accession>A0A2N9QS31</accession>
<evidence type="ECO:0000313" key="4">
    <source>
        <dbReference type="Proteomes" id="UP000198427"/>
    </source>
</evidence>
<comment type="caution">
    <text evidence="3">The sequence shown here is derived from an EMBL/GenBank/DDBJ whole genome shotgun (WGS) entry which is preliminary data.</text>
</comment>
<dbReference type="GeneID" id="94030591"/>
<evidence type="ECO:0000256" key="2">
    <source>
        <dbReference type="RuleBase" id="RU364116"/>
    </source>
</evidence>
<dbReference type="GO" id="GO:0051539">
    <property type="term" value="F:4 iron, 4 sulfur cluster binding"/>
    <property type="evidence" value="ECO:0007669"/>
    <property type="project" value="UniProtKB-UniRule"/>
</dbReference>
<dbReference type="InterPro" id="IPR006638">
    <property type="entry name" value="Elp3/MiaA/NifB-like_rSAM"/>
</dbReference>
<dbReference type="SFLD" id="SFLDG01065">
    <property type="entry name" value="anaerobic_coproporphyrinogen-I"/>
    <property type="match status" value="1"/>
</dbReference>
<proteinExistence type="inferred from homology"/>
<dbReference type="PANTHER" id="PTHR13932">
    <property type="entry name" value="COPROPORPHYRINIGEN III OXIDASE"/>
    <property type="match status" value="1"/>
</dbReference>
<reference evidence="3 4" key="1">
    <citation type="submission" date="2017-06" db="EMBL/GenBank/DDBJ databases">
        <authorList>
            <person name="Varghese N."/>
            <person name="Submissions S."/>
        </authorList>
    </citation>
    <scope>NUCLEOTIDE SEQUENCE [LARGE SCALE GENOMIC DNA]</scope>
    <source>
        <strain evidence="3 4">DSM 26989</strain>
    </source>
</reference>
<dbReference type="InterPro" id="IPR004559">
    <property type="entry name" value="HemW-like"/>
</dbReference>
<dbReference type="Gene3D" id="3.30.750.200">
    <property type="match status" value="1"/>
</dbReference>
<name>A0A2N9QS31_9BACT</name>
<evidence type="ECO:0000256" key="1">
    <source>
        <dbReference type="ARBA" id="ARBA00006100"/>
    </source>
</evidence>
<dbReference type="SFLD" id="SFLDS00029">
    <property type="entry name" value="Radical_SAM"/>
    <property type="match status" value="1"/>
</dbReference>